<keyword evidence="2" id="KW-1185">Reference proteome</keyword>
<evidence type="ECO:0000313" key="1">
    <source>
        <dbReference type="EMBL" id="MFD1931303.1"/>
    </source>
</evidence>
<evidence type="ECO:0000313" key="2">
    <source>
        <dbReference type="Proteomes" id="UP001597368"/>
    </source>
</evidence>
<reference evidence="2" key="1">
    <citation type="journal article" date="2019" name="Int. J. Syst. Evol. Microbiol.">
        <title>The Global Catalogue of Microorganisms (GCM) 10K type strain sequencing project: providing services to taxonomists for standard genome sequencing and annotation.</title>
        <authorList>
            <consortium name="The Broad Institute Genomics Platform"/>
            <consortium name="The Broad Institute Genome Sequencing Center for Infectious Disease"/>
            <person name="Wu L."/>
            <person name="Ma J."/>
        </authorList>
    </citation>
    <scope>NUCLEOTIDE SEQUENCE [LARGE SCALE GENOMIC DNA]</scope>
    <source>
        <strain evidence="2">ICMP 6774ER</strain>
    </source>
</reference>
<dbReference type="Proteomes" id="UP001597368">
    <property type="component" value="Unassembled WGS sequence"/>
</dbReference>
<gene>
    <name evidence="1" type="ORF">ACFSKW_07445</name>
</gene>
<name>A0ABW4SPD8_9ACTN</name>
<dbReference type="RefSeq" id="WP_379570546.1">
    <property type="nucleotide sequence ID" value="NZ_JBHUFV010000014.1"/>
</dbReference>
<organism evidence="1 2">
    <name type="scientific">Nonomuraea mangrovi</name>
    <dbReference type="NCBI Taxonomy" id="2316207"/>
    <lineage>
        <taxon>Bacteria</taxon>
        <taxon>Bacillati</taxon>
        <taxon>Actinomycetota</taxon>
        <taxon>Actinomycetes</taxon>
        <taxon>Streptosporangiales</taxon>
        <taxon>Streptosporangiaceae</taxon>
        <taxon>Nonomuraea</taxon>
    </lineage>
</organism>
<protein>
    <recommendedName>
        <fullName evidence="3">Transposase DDE domain-containing protein</fullName>
    </recommendedName>
</protein>
<accession>A0ABW4SPD8</accession>
<dbReference type="EMBL" id="JBHUFV010000014">
    <property type="protein sequence ID" value="MFD1931303.1"/>
    <property type="molecule type" value="Genomic_DNA"/>
</dbReference>
<evidence type="ECO:0008006" key="3">
    <source>
        <dbReference type="Google" id="ProtNLM"/>
    </source>
</evidence>
<sequence length="139" mass="14978">MTAEGRRLVGHTGAILLRRYADRVGLTTTLGRAFNRCAARRDRPPGWDRGIALVQLAIAILLGARSVRQIVMLSHQAPLFGAPPSDSTIRRVLAATADDRLTAAINRARAATRAQTWDLLAAREPGFPRVSVAGKMLSG</sequence>
<comment type="caution">
    <text evidence="1">The sequence shown here is derived from an EMBL/GenBank/DDBJ whole genome shotgun (WGS) entry which is preliminary data.</text>
</comment>
<proteinExistence type="predicted"/>